<organism evidence="2 3">
    <name type="scientific">Polytolypa hystricis (strain UAMH7299)</name>
    <dbReference type="NCBI Taxonomy" id="1447883"/>
    <lineage>
        <taxon>Eukaryota</taxon>
        <taxon>Fungi</taxon>
        <taxon>Dikarya</taxon>
        <taxon>Ascomycota</taxon>
        <taxon>Pezizomycotina</taxon>
        <taxon>Eurotiomycetes</taxon>
        <taxon>Eurotiomycetidae</taxon>
        <taxon>Onygenales</taxon>
        <taxon>Onygenales incertae sedis</taxon>
        <taxon>Polytolypa</taxon>
    </lineage>
</organism>
<gene>
    <name evidence="2" type="ORF">AJ80_09508</name>
</gene>
<accession>A0A2B7WPW6</accession>
<dbReference type="Pfam" id="PF00023">
    <property type="entry name" value="Ank"/>
    <property type="match status" value="1"/>
</dbReference>
<dbReference type="Proteomes" id="UP000224634">
    <property type="component" value="Unassembled WGS sequence"/>
</dbReference>
<feature type="repeat" description="ANK" evidence="1">
    <location>
        <begin position="345"/>
        <end position="377"/>
    </location>
</feature>
<dbReference type="AlphaFoldDB" id="A0A2B7WPW6"/>
<dbReference type="SMART" id="SM00248">
    <property type="entry name" value="ANK"/>
    <property type="match status" value="4"/>
</dbReference>
<dbReference type="SUPFAM" id="SSF48403">
    <property type="entry name" value="Ankyrin repeat"/>
    <property type="match status" value="1"/>
</dbReference>
<evidence type="ECO:0000313" key="2">
    <source>
        <dbReference type="EMBL" id="PGG98599.1"/>
    </source>
</evidence>
<dbReference type="EMBL" id="PDNA01000290">
    <property type="protein sequence ID" value="PGG98599.1"/>
    <property type="molecule type" value="Genomic_DNA"/>
</dbReference>
<dbReference type="OrthoDB" id="341259at2759"/>
<evidence type="ECO:0000313" key="3">
    <source>
        <dbReference type="Proteomes" id="UP000224634"/>
    </source>
</evidence>
<dbReference type="InterPro" id="IPR002110">
    <property type="entry name" value="Ankyrin_rpt"/>
</dbReference>
<dbReference type="PANTHER" id="PTHR46224">
    <property type="entry name" value="ANKYRIN REPEAT FAMILY PROTEIN"/>
    <property type="match status" value="1"/>
</dbReference>
<comment type="caution">
    <text evidence="2">The sequence shown here is derived from an EMBL/GenBank/DDBJ whole genome shotgun (WGS) entry which is preliminary data.</text>
</comment>
<proteinExistence type="predicted"/>
<reference evidence="2 3" key="1">
    <citation type="submission" date="2017-10" db="EMBL/GenBank/DDBJ databases">
        <title>Comparative genomics in systemic dimorphic fungi from Ajellomycetaceae.</title>
        <authorList>
            <person name="Munoz J.F."/>
            <person name="Mcewen J.G."/>
            <person name="Clay O.K."/>
            <person name="Cuomo C.A."/>
        </authorList>
    </citation>
    <scope>NUCLEOTIDE SEQUENCE [LARGE SCALE GENOMIC DNA]</scope>
    <source>
        <strain evidence="2 3">UAMH7299</strain>
    </source>
</reference>
<dbReference type="PROSITE" id="PS50297">
    <property type="entry name" value="ANK_REP_REGION"/>
    <property type="match status" value="1"/>
</dbReference>
<dbReference type="Gene3D" id="1.25.40.20">
    <property type="entry name" value="Ankyrin repeat-containing domain"/>
    <property type="match status" value="2"/>
</dbReference>
<dbReference type="InterPro" id="IPR051616">
    <property type="entry name" value="Cul2-RING_E3_ligase_SR"/>
</dbReference>
<dbReference type="PROSITE" id="PS50088">
    <property type="entry name" value="ANK_REPEAT"/>
    <property type="match status" value="1"/>
</dbReference>
<sequence>MDPLSITTSIIAIVSLAGKVCSAFATLRSICQNLPGRLHAVNNEVADLELVLLQVALLTKERTILPNNHRSAIPHFSLLKYQRSKLKVSAANFWRKEQGSLQTSQDAIRTIKCNLIILLGASNSQDMMQIRLNIEAISAATYKSSEEQSIMQDRFTSSLAAVDDRVARVEELLRAQTEQLHQNQSTQIGPMHNVVVARRRHSAQCVNFALNGDVEGLKYLFRSGLASPRDVSSTRGCSLIRWALHGKQYETCEFLLYAGADPDYRPIAATDNNPRNKAFHFLLEGGLPDDGVSALTTITRGGHFEDFIDESKFTQTHRIVLGLSLLDLEEEIKLHPEGLDTPDSMGRTPLAWAAARGDRRAVVTLLSHGADPNITDVQASGPVSNAATRGHTKGSPLNCAARNATDVLLLKSLLDFGADVDSSGVDGQTSLIHAARNNNASFAMLLLDHNVLRLILDRWHEYTICPRLQGPHLLQIVALYADAKTINTLAKIDHIRLKHDNQFAIGDFGNRLRQRPDMTDKLAEAFDDLLGIINAAPDPRGGVERLMESGHQKPSSPHGDHGVNGIQRIFSWSLSRHNTDAEVVCESVNIAESDRESVESFDSAESGMAIYQTPCSTVFQYLTGSGSWAPMEMTHPYYREPNNDGLLFTHLCRFLRSAPWMFTFKVNWRLTTIIIT</sequence>
<evidence type="ECO:0000256" key="1">
    <source>
        <dbReference type="PROSITE-ProRule" id="PRU00023"/>
    </source>
</evidence>
<keyword evidence="3" id="KW-1185">Reference proteome</keyword>
<keyword evidence="1" id="KW-0040">ANK repeat</keyword>
<dbReference type="InterPro" id="IPR036770">
    <property type="entry name" value="Ankyrin_rpt-contain_sf"/>
</dbReference>
<protein>
    <submittedName>
        <fullName evidence="2">Uncharacterized protein</fullName>
    </submittedName>
</protein>
<name>A0A2B7WPW6_POLH7</name>
<dbReference type="STRING" id="1447883.A0A2B7WPW6"/>